<comment type="caution">
    <text evidence="1">The sequence shown here is derived from an EMBL/GenBank/DDBJ whole genome shotgun (WGS) entry which is preliminary data.</text>
</comment>
<dbReference type="PROSITE" id="PS51257">
    <property type="entry name" value="PROKAR_LIPOPROTEIN"/>
    <property type="match status" value="1"/>
</dbReference>
<accession>A0ABX1RYM2</accession>
<evidence type="ECO:0000313" key="2">
    <source>
        <dbReference type="Proteomes" id="UP000746690"/>
    </source>
</evidence>
<gene>
    <name evidence="1" type="ORF">HHX25_09575</name>
</gene>
<evidence type="ECO:0008006" key="3">
    <source>
        <dbReference type="Google" id="ProtNLM"/>
    </source>
</evidence>
<keyword evidence="2" id="KW-1185">Reference proteome</keyword>
<dbReference type="RefSeq" id="WP_169672564.1">
    <property type="nucleotide sequence ID" value="NZ_JABBHF010000005.1"/>
</dbReference>
<sequence>MNKQKLNIPKTTTAFLFFMLLLGCVSKRSISTNANNIETSPKIIFLNYAIKKTSDGNRSIRFINKKVTEGKLKNHYSRSLESAASGDLQLFQLDKKSNILQSIIIKNPLAKTIEYVNESKSLQSHSIDLDSTRFSCRLQLNPNTKYVSIHGLNTTKNQSIPLNKTKLN</sequence>
<reference evidence="1 2" key="1">
    <citation type="submission" date="2020-04" db="EMBL/GenBank/DDBJ databases">
        <title>A Flavivirga sp. nov.</title>
        <authorList>
            <person name="Sun X."/>
        </authorList>
    </citation>
    <scope>NUCLEOTIDE SEQUENCE [LARGE SCALE GENOMIC DNA]</scope>
    <source>
        <strain evidence="1 2">Y03</strain>
    </source>
</reference>
<name>A0ABX1RYM2_9FLAO</name>
<dbReference type="Proteomes" id="UP000746690">
    <property type="component" value="Unassembled WGS sequence"/>
</dbReference>
<protein>
    <recommendedName>
        <fullName evidence="3">DUF4251 domain-containing protein</fullName>
    </recommendedName>
</protein>
<evidence type="ECO:0000313" key="1">
    <source>
        <dbReference type="EMBL" id="NMH87753.1"/>
    </source>
</evidence>
<proteinExistence type="predicted"/>
<organism evidence="1 2">
    <name type="scientific">Flavivirga algicola</name>
    <dbReference type="NCBI Taxonomy" id="2729136"/>
    <lineage>
        <taxon>Bacteria</taxon>
        <taxon>Pseudomonadati</taxon>
        <taxon>Bacteroidota</taxon>
        <taxon>Flavobacteriia</taxon>
        <taxon>Flavobacteriales</taxon>
        <taxon>Flavobacteriaceae</taxon>
        <taxon>Flavivirga</taxon>
    </lineage>
</organism>
<dbReference type="EMBL" id="JABBHF010000005">
    <property type="protein sequence ID" value="NMH87753.1"/>
    <property type="molecule type" value="Genomic_DNA"/>
</dbReference>